<dbReference type="SUPFAM" id="SSF56935">
    <property type="entry name" value="Porins"/>
    <property type="match status" value="1"/>
</dbReference>
<gene>
    <name evidence="2" type="ORF">METZ01_LOCUS244400</name>
</gene>
<dbReference type="Gene3D" id="2.40.160.60">
    <property type="entry name" value="Outer membrane protein transport protein (OMPP1/FadL/TodX)"/>
    <property type="match status" value="1"/>
</dbReference>
<sequence length="272" mass="28801">CAFSALINQAAMVFIPGKGAVGVSYSKYLADMTLFSGAVVWNLGDNGAIGFGYHSLLSGDIPFTTSTAPTSGLRTAAGLGNYSVTDLAIGPSYARRLTDAFSVGGSVKYVSEGTSGATGIDESITTIAFDAGTIYTTDWHKFRIGASFQNFGPDMQFITDSNIKQTLPTTFRIGFAGEPATLPMGSVMVSAEIWKLREFDSVLNLGVEYWVNEFVAARVGWKAGYSGAEDEGISAGAGFKFDQGNLGIALDYAFTQFTLLDNIHRLSVGVGF</sequence>
<reference evidence="2" key="1">
    <citation type="submission" date="2018-05" db="EMBL/GenBank/DDBJ databases">
        <authorList>
            <person name="Lanie J.A."/>
            <person name="Ng W.-L."/>
            <person name="Kazmierczak K.M."/>
            <person name="Andrzejewski T.M."/>
            <person name="Davidsen T.M."/>
            <person name="Wayne K.J."/>
            <person name="Tettelin H."/>
            <person name="Glass J.I."/>
            <person name="Rusch D."/>
            <person name="Podicherti R."/>
            <person name="Tsui H.-C.T."/>
            <person name="Winkler M.E."/>
        </authorList>
    </citation>
    <scope>NUCLEOTIDE SEQUENCE</scope>
</reference>
<name>A0A382HW24_9ZZZZ</name>
<accession>A0A382HW24</accession>
<dbReference type="InterPro" id="IPR045741">
    <property type="entry name" value="PorV"/>
</dbReference>
<dbReference type="AlphaFoldDB" id="A0A382HW24"/>
<feature type="non-terminal residue" evidence="2">
    <location>
        <position position="1"/>
    </location>
</feature>
<dbReference type="Pfam" id="PF19572">
    <property type="entry name" value="PorV"/>
    <property type="match status" value="1"/>
</dbReference>
<evidence type="ECO:0000313" key="2">
    <source>
        <dbReference type="EMBL" id="SVB91546.1"/>
    </source>
</evidence>
<feature type="domain" description="Type IX secretion system protein PorV" evidence="1">
    <location>
        <begin position="2"/>
        <end position="196"/>
    </location>
</feature>
<dbReference type="NCBIfam" id="NF033709">
    <property type="entry name" value="PorV_fam"/>
    <property type="match status" value="1"/>
</dbReference>
<protein>
    <recommendedName>
        <fullName evidence="1">Type IX secretion system protein PorV domain-containing protein</fullName>
    </recommendedName>
</protein>
<organism evidence="2">
    <name type="scientific">marine metagenome</name>
    <dbReference type="NCBI Taxonomy" id="408172"/>
    <lineage>
        <taxon>unclassified sequences</taxon>
        <taxon>metagenomes</taxon>
        <taxon>ecological metagenomes</taxon>
    </lineage>
</organism>
<evidence type="ECO:0000259" key="1">
    <source>
        <dbReference type="Pfam" id="PF19572"/>
    </source>
</evidence>
<dbReference type="EMBL" id="UINC01063670">
    <property type="protein sequence ID" value="SVB91546.1"/>
    <property type="molecule type" value="Genomic_DNA"/>
</dbReference>
<proteinExistence type="predicted"/>